<organism evidence="2 3">
    <name type="scientific">Quercus lobata</name>
    <name type="common">Valley oak</name>
    <dbReference type="NCBI Taxonomy" id="97700"/>
    <lineage>
        <taxon>Eukaryota</taxon>
        <taxon>Viridiplantae</taxon>
        <taxon>Streptophyta</taxon>
        <taxon>Embryophyta</taxon>
        <taxon>Tracheophyta</taxon>
        <taxon>Spermatophyta</taxon>
        <taxon>Magnoliopsida</taxon>
        <taxon>eudicotyledons</taxon>
        <taxon>Gunneridae</taxon>
        <taxon>Pentapetalae</taxon>
        <taxon>rosids</taxon>
        <taxon>fabids</taxon>
        <taxon>Fagales</taxon>
        <taxon>Fagaceae</taxon>
        <taxon>Quercus</taxon>
    </lineage>
</organism>
<keyword evidence="1" id="KW-0175">Coiled coil</keyword>
<dbReference type="AlphaFoldDB" id="A0A7N2MY45"/>
<dbReference type="EMBL" id="LRBV02000011">
    <property type="status" value="NOT_ANNOTATED_CDS"/>
    <property type="molecule type" value="Genomic_DNA"/>
</dbReference>
<dbReference type="Gramene" id="QL11p031805:mrna">
    <property type="protein sequence ID" value="QL11p031805:mrna"/>
    <property type="gene ID" value="QL11p031805"/>
</dbReference>
<dbReference type="Proteomes" id="UP000594261">
    <property type="component" value="Chromosome 11"/>
</dbReference>
<accession>A0A7N2MY45</accession>
<name>A0A7N2MY45_QUELO</name>
<protein>
    <recommendedName>
        <fullName evidence="4">Zinc finger GRF-type domain-containing protein</fullName>
    </recommendedName>
</protein>
<evidence type="ECO:0000313" key="2">
    <source>
        <dbReference type="EnsemblPlants" id="QL11p031805:mrna"/>
    </source>
</evidence>
<feature type="coiled-coil region" evidence="1">
    <location>
        <begin position="56"/>
        <end position="86"/>
    </location>
</feature>
<keyword evidence="3" id="KW-1185">Reference proteome</keyword>
<evidence type="ECO:0000313" key="3">
    <source>
        <dbReference type="Proteomes" id="UP000594261"/>
    </source>
</evidence>
<reference evidence="2" key="2">
    <citation type="submission" date="2021-01" db="UniProtKB">
        <authorList>
            <consortium name="EnsemblPlants"/>
        </authorList>
    </citation>
    <scope>IDENTIFICATION</scope>
</reference>
<sequence length="115" mass="13646">MDQFRTSLSPRNFGRRFYGCQHWSPDSDQHCKFFRWLDKNTCPCGCETTPIVWERFRRLVAEAEAARNEKDDVRAMEAEARKWERIAKRRAEKSKLALQIAEEKVCKYRGALIMS</sequence>
<evidence type="ECO:0008006" key="4">
    <source>
        <dbReference type="Google" id="ProtNLM"/>
    </source>
</evidence>
<proteinExistence type="predicted"/>
<evidence type="ECO:0000256" key="1">
    <source>
        <dbReference type="SAM" id="Coils"/>
    </source>
</evidence>
<dbReference type="InParanoid" id="A0A7N2MY45"/>
<reference evidence="2 3" key="1">
    <citation type="journal article" date="2016" name="G3 (Bethesda)">
        <title>First Draft Assembly and Annotation of the Genome of a California Endemic Oak Quercus lobata Nee (Fagaceae).</title>
        <authorList>
            <person name="Sork V.L."/>
            <person name="Fitz-Gibbon S.T."/>
            <person name="Puiu D."/>
            <person name="Crepeau M."/>
            <person name="Gugger P.F."/>
            <person name="Sherman R."/>
            <person name="Stevens K."/>
            <person name="Langley C.H."/>
            <person name="Pellegrini M."/>
            <person name="Salzberg S.L."/>
        </authorList>
    </citation>
    <scope>NUCLEOTIDE SEQUENCE [LARGE SCALE GENOMIC DNA]</scope>
    <source>
        <strain evidence="2 3">cv. SW786</strain>
    </source>
</reference>
<dbReference type="EnsemblPlants" id="QL11p031805:mrna">
    <property type="protein sequence ID" value="QL11p031805:mrna"/>
    <property type="gene ID" value="QL11p031805"/>
</dbReference>